<keyword evidence="2" id="KW-1185">Reference proteome</keyword>
<dbReference type="RefSeq" id="WP_156348902.1">
    <property type="nucleotide sequence ID" value="NZ_CP162536.1"/>
</dbReference>
<organism evidence="1 2">
    <name type="scientific">Sphingomonas albertensis</name>
    <dbReference type="NCBI Taxonomy" id="2762591"/>
    <lineage>
        <taxon>Bacteria</taxon>
        <taxon>Pseudomonadati</taxon>
        <taxon>Pseudomonadota</taxon>
        <taxon>Alphaproteobacteria</taxon>
        <taxon>Sphingomonadales</taxon>
        <taxon>Sphingomonadaceae</taxon>
        <taxon>Sphingomonas</taxon>
    </lineage>
</organism>
<proteinExistence type="predicted"/>
<gene>
    <name evidence="1" type="ORF">H8S47_03780</name>
</gene>
<comment type="caution">
    <text evidence="1">The sequence shown here is derived from an EMBL/GenBank/DDBJ whole genome shotgun (WGS) entry which is preliminary data.</text>
</comment>
<protein>
    <submittedName>
        <fullName evidence="1">Uncharacterized protein</fullName>
    </submittedName>
</protein>
<dbReference type="EMBL" id="JACONT010000005">
    <property type="protein sequence ID" value="MBC3940805.1"/>
    <property type="molecule type" value="Genomic_DNA"/>
</dbReference>
<evidence type="ECO:0000313" key="2">
    <source>
        <dbReference type="Proteomes" id="UP000597613"/>
    </source>
</evidence>
<dbReference type="Proteomes" id="UP000597613">
    <property type="component" value="Unassembled WGS sequence"/>
</dbReference>
<evidence type="ECO:0000313" key="1">
    <source>
        <dbReference type="EMBL" id="MBC3940805.1"/>
    </source>
</evidence>
<sequence>MTFDQQEKLKALLLEALVIADKMEGRGVLALYIVQALDTLTPKVRR</sequence>
<accession>A0ABR7AK35</accession>
<name>A0ABR7AK35_9SPHN</name>
<reference evidence="1 2" key="1">
    <citation type="submission" date="2020-08" db="EMBL/GenBank/DDBJ databases">
        <title>Putative novel bacterial strains isolated from necrotic wheat leaf tissues caused by Xanthomonas translucens.</title>
        <authorList>
            <person name="Tambong J.T."/>
        </authorList>
    </citation>
    <scope>NUCLEOTIDE SEQUENCE [LARGE SCALE GENOMIC DNA]</scope>
    <source>
        <strain evidence="2">DOAB 1063</strain>
    </source>
</reference>